<evidence type="ECO:0000313" key="3">
    <source>
        <dbReference type="Proteomes" id="UP001317870"/>
    </source>
</evidence>
<feature type="region of interest" description="Disordered" evidence="1">
    <location>
        <begin position="1"/>
        <end position="26"/>
    </location>
</feature>
<evidence type="ECO:0000256" key="1">
    <source>
        <dbReference type="SAM" id="MobiDB-lite"/>
    </source>
</evidence>
<reference evidence="2 3" key="1">
    <citation type="submission" date="2022-11" db="EMBL/GenBank/DDBJ databases">
        <title>Genome Sequencing of Nocardia sp. ON39_IFM12276 and assembly.</title>
        <authorList>
            <person name="Shimojima M."/>
            <person name="Toyokawa M."/>
            <person name="Uesaka K."/>
        </authorList>
    </citation>
    <scope>NUCLEOTIDE SEQUENCE [LARGE SCALE GENOMIC DNA]</scope>
    <source>
        <strain evidence="2 3">IFM 12276</strain>
    </source>
</reference>
<dbReference type="Proteomes" id="UP001317870">
    <property type="component" value="Chromosome"/>
</dbReference>
<proteinExistence type="predicted"/>
<gene>
    <name evidence="2" type="ORF">IFM12276_00330</name>
</gene>
<keyword evidence="3" id="KW-1185">Reference proteome</keyword>
<organism evidence="2 3">
    <name type="scientific">Nocardia sputorum</name>
    <dbReference type="NCBI Taxonomy" id="2984338"/>
    <lineage>
        <taxon>Bacteria</taxon>
        <taxon>Bacillati</taxon>
        <taxon>Actinomycetota</taxon>
        <taxon>Actinomycetes</taxon>
        <taxon>Mycobacteriales</taxon>
        <taxon>Nocardiaceae</taxon>
        <taxon>Nocardia</taxon>
    </lineage>
</organism>
<evidence type="ECO:0000313" key="2">
    <source>
        <dbReference type="EMBL" id="BDT97004.1"/>
    </source>
</evidence>
<sequence length="151" mass="16331">MLKQQNLFRSKEGKVTVASDRQGRPLAVGDPVTLVGGIANRGGQAGRQSHGEVDRFGPVNVHVRITDSSDESLIGNVVPVPGHHLSYGHSGYVRASDGIKAAMEEGRQSIEAAVSNRADEALRELIKTARERSIITPEQGRQLWALRKGMN</sequence>
<protein>
    <submittedName>
        <fullName evidence="2">Uncharacterized protein</fullName>
    </submittedName>
</protein>
<dbReference type="EMBL" id="AP026978">
    <property type="protein sequence ID" value="BDT97004.1"/>
    <property type="molecule type" value="Genomic_DNA"/>
</dbReference>
<name>A0ABN6TVQ5_9NOCA</name>
<accession>A0ABN6TVQ5</accession>